<dbReference type="InterPro" id="IPR019787">
    <property type="entry name" value="Znf_PHD-finger"/>
</dbReference>
<evidence type="ECO:0000259" key="5">
    <source>
        <dbReference type="PROSITE" id="PS50016"/>
    </source>
</evidence>
<dbReference type="PANTHER" id="PTHR12618:SF20">
    <property type="entry name" value="PHD AND RING FINGER DOMAIN-CONTAINING PROTEIN 1"/>
    <property type="match status" value="1"/>
</dbReference>
<dbReference type="PROSITE" id="PS50016">
    <property type="entry name" value="ZF_PHD_2"/>
    <property type="match status" value="1"/>
</dbReference>
<dbReference type="Proteomes" id="UP000747399">
    <property type="component" value="Unassembled WGS sequence"/>
</dbReference>
<dbReference type="PROSITE" id="PS01359">
    <property type="entry name" value="ZF_PHD_1"/>
    <property type="match status" value="1"/>
</dbReference>
<dbReference type="InterPro" id="IPR019786">
    <property type="entry name" value="Zinc_finger_PHD-type_CS"/>
</dbReference>
<gene>
    <name evidence="6" type="ORF">Vafri_20577</name>
</gene>
<name>A0A8J4BSN6_9CHLO</name>
<dbReference type="SUPFAM" id="SSF57903">
    <property type="entry name" value="FYVE/PHD zinc finger"/>
    <property type="match status" value="1"/>
</dbReference>
<dbReference type="GO" id="GO:0008270">
    <property type="term" value="F:zinc ion binding"/>
    <property type="evidence" value="ECO:0007669"/>
    <property type="project" value="UniProtKB-KW"/>
</dbReference>
<dbReference type="InterPro" id="IPR047157">
    <property type="entry name" value="PHRF1/Atg35"/>
</dbReference>
<dbReference type="PANTHER" id="PTHR12618">
    <property type="entry name" value="PHD AND RING FINGER DOMAIN-CONTAINING PROTEIN 1"/>
    <property type="match status" value="1"/>
</dbReference>
<sequence length="221" mass="24358">VPAADLACEVCGFPDQEEVMLLCDGCGTGWHMHCVKPAIIKIPAGTWVCPECCNAGVNAANIERLPTQTAPTTRAKIFPSVAQRRRGQAAASFDGKRIRRAHKDPVTLEKSTRDGTARYLEEDEGQPAYMIYYDDGLVERVTPGVVRRHLLKDQPAAKALVTKQEELPDQWDLTTDSTVKRALTMVMPGITLADAPTAQLVRWASKAQATQQRGKQPEYKE</sequence>
<organism evidence="6 7">
    <name type="scientific">Volvox africanus</name>
    <dbReference type="NCBI Taxonomy" id="51714"/>
    <lineage>
        <taxon>Eukaryota</taxon>
        <taxon>Viridiplantae</taxon>
        <taxon>Chlorophyta</taxon>
        <taxon>core chlorophytes</taxon>
        <taxon>Chlorophyceae</taxon>
        <taxon>CS clade</taxon>
        <taxon>Chlamydomonadales</taxon>
        <taxon>Volvocaceae</taxon>
        <taxon>Volvox</taxon>
    </lineage>
</organism>
<dbReference type="SMART" id="SM00249">
    <property type="entry name" value="PHD"/>
    <property type="match status" value="1"/>
</dbReference>
<protein>
    <recommendedName>
        <fullName evidence="5">PHD-type domain-containing protein</fullName>
    </recommendedName>
</protein>
<evidence type="ECO:0000313" key="7">
    <source>
        <dbReference type="Proteomes" id="UP000747399"/>
    </source>
</evidence>
<feature type="non-terminal residue" evidence="6">
    <location>
        <position position="221"/>
    </location>
</feature>
<dbReference type="AlphaFoldDB" id="A0A8J4BSN6"/>
<keyword evidence="2 4" id="KW-0863">Zinc-finger</keyword>
<evidence type="ECO:0000256" key="1">
    <source>
        <dbReference type="ARBA" id="ARBA00022723"/>
    </source>
</evidence>
<evidence type="ECO:0000256" key="3">
    <source>
        <dbReference type="ARBA" id="ARBA00022833"/>
    </source>
</evidence>
<feature type="non-terminal residue" evidence="6">
    <location>
        <position position="1"/>
    </location>
</feature>
<dbReference type="Pfam" id="PF00628">
    <property type="entry name" value="PHD"/>
    <property type="match status" value="1"/>
</dbReference>
<reference evidence="6" key="1">
    <citation type="journal article" date="2021" name="Proc. Natl. Acad. Sci. U.S.A.">
        <title>Three genomes in the algal genus Volvox reveal the fate of a haploid sex-determining region after a transition to homothallism.</title>
        <authorList>
            <person name="Yamamoto K."/>
            <person name="Hamaji T."/>
            <person name="Kawai-Toyooka H."/>
            <person name="Matsuzaki R."/>
            <person name="Takahashi F."/>
            <person name="Nishimura Y."/>
            <person name="Kawachi M."/>
            <person name="Noguchi H."/>
            <person name="Minakuchi Y."/>
            <person name="Umen J.G."/>
            <person name="Toyoda A."/>
            <person name="Nozaki H."/>
        </authorList>
    </citation>
    <scope>NUCLEOTIDE SEQUENCE</scope>
    <source>
        <strain evidence="6">NIES-3780</strain>
    </source>
</reference>
<dbReference type="Gene3D" id="3.30.40.10">
    <property type="entry name" value="Zinc/RING finger domain, C3HC4 (zinc finger)"/>
    <property type="match status" value="1"/>
</dbReference>
<keyword evidence="3" id="KW-0862">Zinc</keyword>
<keyword evidence="1" id="KW-0479">Metal-binding</keyword>
<keyword evidence="7" id="KW-1185">Reference proteome</keyword>
<evidence type="ECO:0000256" key="4">
    <source>
        <dbReference type="PROSITE-ProRule" id="PRU00146"/>
    </source>
</evidence>
<proteinExistence type="predicted"/>
<comment type="caution">
    <text evidence="6">The sequence shown here is derived from an EMBL/GenBank/DDBJ whole genome shotgun (WGS) entry which is preliminary data.</text>
</comment>
<evidence type="ECO:0000313" key="6">
    <source>
        <dbReference type="EMBL" id="GIL67128.1"/>
    </source>
</evidence>
<accession>A0A8J4BSN6</accession>
<evidence type="ECO:0000256" key="2">
    <source>
        <dbReference type="ARBA" id="ARBA00022771"/>
    </source>
</evidence>
<dbReference type="InterPro" id="IPR001965">
    <property type="entry name" value="Znf_PHD"/>
</dbReference>
<dbReference type="EMBL" id="BNCO01000094">
    <property type="protein sequence ID" value="GIL67128.1"/>
    <property type="molecule type" value="Genomic_DNA"/>
</dbReference>
<feature type="domain" description="PHD-type" evidence="5">
    <location>
        <begin position="5"/>
        <end position="55"/>
    </location>
</feature>
<dbReference type="InterPro" id="IPR013083">
    <property type="entry name" value="Znf_RING/FYVE/PHD"/>
</dbReference>
<dbReference type="InterPro" id="IPR011011">
    <property type="entry name" value="Znf_FYVE_PHD"/>
</dbReference>